<dbReference type="Proteomes" id="UP000815325">
    <property type="component" value="Unassembled WGS sequence"/>
</dbReference>
<organism evidence="3 4">
    <name type="scientific">Dunaliella salina</name>
    <name type="common">Green alga</name>
    <name type="synonym">Protococcus salinus</name>
    <dbReference type="NCBI Taxonomy" id="3046"/>
    <lineage>
        <taxon>Eukaryota</taxon>
        <taxon>Viridiplantae</taxon>
        <taxon>Chlorophyta</taxon>
        <taxon>core chlorophytes</taxon>
        <taxon>Chlorophyceae</taxon>
        <taxon>CS clade</taxon>
        <taxon>Chlamydomonadales</taxon>
        <taxon>Dunaliellaceae</taxon>
        <taxon>Dunaliella</taxon>
    </lineage>
</organism>
<keyword evidence="4" id="KW-1185">Reference proteome</keyword>
<feature type="compositionally biased region" description="Basic and acidic residues" evidence="1">
    <location>
        <begin position="172"/>
        <end position="193"/>
    </location>
</feature>
<dbReference type="PANTHER" id="PTHR13369">
    <property type="match status" value="1"/>
</dbReference>
<dbReference type="SUPFAM" id="SSF53335">
    <property type="entry name" value="S-adenosyl-L-methionine-dependent methyltransferases"/>
    <property type="match status" value="1"/>
</dbReference>
<reference evidence="3" key="1">
    <citation type="submission" date="2017-08" db="EMBL/GenBank/DDBJ databases">
        <authorList>
            <person name="Polle J.E."/>
            <person name="Barry K."/>
            <person name="Cushman J."/>
            <person name="Schmutz J."/>
            <person name="Tran D."/>
            <person name="Hathwaick L.T."/>
            <person name="Yim W.C."/>
            <person name="Jenkins J."/>
            <person name="Mckie-Krisberg Z.M."/>
            <person name="Prochnik S."/>
            <person name="Lindquist E."/>
            <person name="Dockter R.B."/>
            <person name="Adam C."/>
            <person name="Molina H."/>
            <person name="Bunkerborg J."/>
            <person name="Jin E."/>
            <person name="Buchheim M."/>
            <person name="Magnuson J."/>
        </authorList>
    </citation>
    <scope>NUCLEOTIDE SEQUENCE</scope>
    <source>
        <strain evidence="3">CCAP 19/18</strain>
    </source>
</reference>
<feature type="region of interest" description="Disordered" evidence="1">
    <location>
        <begin position="258"/>
        <end position="286"/>
    </location>
</feature>
<sequence>MQPCCRPLFWQIWGRYSSFKGSRVGRLCSSVRGSVDDSLQQHIVWIRGLPFNLNKTNVEERLQLCLPSARVFVKPAKSKRGDHAGWALAQWMAGAPVLPDVEAAVAGQFQRSLSISLAPKAVCPIDWVSGGQGAEERLLQLKREHQKNQRKRKQIQHLENLQGLLNELPPDEPNRSHTIEDLPSSHDRPRPHIDWASMPVSCKINLARHGGESSAAADKGLHVSEFQRKRAKRKEAQCESFLLVLQRLLGPHVNAWQRGKSHPDYQHDGRSDNNAHQHFTASQGPAEPGQLWRTPCVVEFGCGSGNLLLPLAWAMPHCHFHGVDCKQEAVQRLQERARAAGLHNVTASVEMIQDYSGPLDVALALHACGPATDYAMIQAQHARAAFIVSPCCIGKLNAPQIAATPSLLQRGRMPFVVPMPDTPPHHPESDGGREKPATVTGTWRQYIENQLQRPRSRWMREWLAGKEPSASFAILAKAADISDKESFAAAEGQQLCLQAKAAVLQLFPSLLLVLSLGQLHAGLQVILGKLLQRFLVPEPSESGAWCTAGPKLTSCAYWHMQWSACTAGAQLRHSKTTDMHCHDQAFPFSFSCSLHVGSLLLLHNPALSHLFLLPCTHTHTMHTHARVSIIPKHFPRHFGSII</sequence>
<dbReference type="EMBL" id="MU069609">
    <property type="protein sequence ID" value="KAF5837620.1"/>
    <property type="molecule type" value="Genomic_DNA"/>
</dbReference>
<dbReference type="Gene3D" id="3.40.50.150">
    <property type="entry name" value="Vaccinia Virus protein VP39"/>
    <property type="match status" value="1"/>
</dbReference>
<feature type="compositionally biased region" description="Basic and acidic residues" evidence="1">
    <location>
        <begin position="261"/>
        <end position="275"/>
    </location>
</feature>
<evidence type="ECO:0000313" key="4">
    <source>
        <dbReference type="Proteomes" id="UP000815325"/>
    </source>
</evidence>
<evidence type="ECO:0000256" key="1">
    <source>
        <dbReference type="SAM" id="MobiDB-lite"/>
    </source>
</evidence>
<proteinExistence type="predicted"/>
<dbReference type="CDD" id="cd02440">
    <property type="entry name" value="AdoMet_MTases"/>
    <property type="match status" value="1"/>
</dbReference>
<feature type="region of interest" description="Disordered" evidence="1">
    <location>
        <begin position="165"/>
        <end position="193"/>
    </location>
</feature>
<evidence type="ECO:0000259" key="2">
    <source>
        <dbReference type="Pfam" id="PF13679"/>
    </source>
</evidence>
<evidence type="ECO:0000313" key="3">
    <source>
        <dbReference type="EMBL" id="KAF5837620.1"/>
    </source>
</evidence>
<dbReference type="Pfam" id="PF13679">
    <property type="entry name" value="Methyltransf_32"/>
    <property type="match status" value="1"/>
</dbReference>
<dbReference type="InterPro" id="IPR025714">
    <property type="entry name" value="Methyltranfer_dom"/>
</dbReference>
<accession>A0ABQ7GSP5</accession>
<name>A0ABQ7GSP5_DUNSA</name>
<protein>
    <recommendedName>
        <fullName evidence="2">Methyltransferase domain-containing protein</fullName>
    </recommendedName>
</protein>
<dbReference type="InterPro" id="IPR029063">
    <property type="entry name" value="SAM-dependent_MTases_sf"/>
</dbReference>
<feature type="domain" description="Methyltransferase" evidence="2">
    <location>
        <begin position="296"/>
        <end position="397"/>
    </location>
</feature>
<comment type="caution">
    <text evidence="3">The sequence shown here is derived from an EMBL/GenBank/DDBJ whole genome shotgun (WGS) entry which is preliminary data.</text>
</comment>
<gene>
    <name evidence="3" type="ORF">DUNSADRAFT_4121</name>
</gene>
<dbReference type="PANTHER" id="PTHR13369:SF0">
    <property type="entry name" value="GLUTATHIONE S-TRANSFERASE C-TERMINAL DOMAIN-CONTAINING PROTEIN"/>
    <property type="match status" value="1"/>
</dbReference>